<dbReference type="EMBL" id="CM023488">
    <property type="protein sequence ID" value="KAH6924552.1"/>
    <property type="molecule type" value="Genomic_DNA"/>
</dbReference>
<evidence type="ECO:0000313" key="2">
    <source>
        <dbReference type="Proteomes" id="UP000821845"/>
    </source>
</evidence>
<protein>
    <submittedName>
        <fullName evidence="1">Uncharacterized protein</fullName>
    </submittedName>
</protein>
<gene>
    <name evidence="1" type="ORF">HPB50_019436</name>
</gene>
<name>A0ACB7RRW4_HYAAI</name>
<accession>A0ACB7RRW4</accession>
<evidence type="ECO:0000313" key="1">
    <source>
        <dbReference type="EMBL" id="KAH6924552.1"/>
    </source>
</evidence>
<comment type="caution">
    <text evidence="1">The sequence shown here is derived from an EMBL/GenBank/DDBJ whole genome shotgun (WGS) entry which is preliminary data.</text>
</comment>
<reference evidence="1" key="1">
    <citation type="submission" date="2020-05" db="EMBL/GenBank/DDBJ databases">
        <title>Large-scale comparative analyses of tick genomes elucidate their genetic diversity and vector capacities.</title>
        <authorList>
            <person name="Jia N."/>
            <person name="Wang J."/>
            <person name="Shi W."/>
            <person name="Du L."/>
            <person name="Sun Y."/>
            <person name="Zhan W."/>
            <person name="Jiang J."/>
            <person name="Wang Q."/>
            <person name="Zhang B."/>
            <person name="Ji P."/>
            <person name="Sakyi L.B."/>
            <person name="Cui X."/>
            <person name="Yuan T."/>
            <person name="Jiang B."/>
            <person name="Yang W."/>
            <person name="Lam T.T.-Y."/>
            <person name="Chang Q."/>
            <person name="Ding S."/>
            <person name="Wang X."/>
            <person name="Zhu J."/>
            <person name="Ruan X."/>
            <person name="Zhao L."/>
            <person name="Wei J."/>
            <person name="Que T."/>
            <person name="Du C."/>
            <person name="Cheng J."/>
            <person name="Dai P."/>
            <person name="Han X."/>
            <person name="Huang E."/>
            <person name="Gao Y."/>
            <person name="Liu J."/>
            <person name="Shao H."/>
            <person name="Ye R."/>
            <person name="Li L."/>
            <person name="Wei W."/>
            <person name="Wang X."/>
            <person name="Wang C."/>
            <person name="Yang T."/>
            <person name="Huo Q."/>
            <person name="Li W."/>
            <person name="Guo W."/>
            <person name="Chen H."/>
            <person name="Zhou L."/>
            <person name="Ni X."/>
            <person name="Tian J."/>
            <person name="Zhou Y."/>
            <person name="Sheng Y."/>
            <person name="Liu T."/>
            <person name="Pan Y."/>
            <person name="Xia L."/>
            <person name="Li J."/>
            <person name="Zhao F."/>
            <person name="Cao W."/>
        </authorList>
    </citation>
    <scope>NUCLEOTIDE SEQUENCE</scope>
    <source>
        <strain evidence="1">Hyas-2018</strain>
    </source>
</reference>
<keyword evidence="2" id="KW-1185">Reference proteome</keyword>
<organism evidence="1 2">
    <name type="scientific">Hyalomma asiaticum</name>
    <name type="common">Tick</name>
    <dbReference type="NCBI Taxonomy" id="266040"/>
    <lineage>
        <taxon>Eukaryota</taxon>
        <taxon>Metazoa</taxon>
        <taxon>Ecdysozoa</taxon>
        <taxon>Arthropoda</taxon>
        <taxon>Chelicerata</taxon>
        <taxon>Arachnida</taxon>
        <taxon>Acari</taxon>
        <taxon>Parasitiformes</taxon>
        <taxon>Ixodida</taxon>
        <taxon>Ixodoidea</taxon>
        <taxon>Ixodidae</taxon>
        <taxon>Hyalomminae</taxon>
        <taxon>Hyalomma</taxon>
    </lineage>
</organism>
<proteinExistence type="predicted"/>
<dbReference type="Proteomes" id="UP000821845">
    <property type="component" value="Chromosome 8"/>
</dbReference>
<sequence length="79" mass="8938">MLKEQKRRASAPNRQAAPKQNFTRRHPVCVLGKSGSNLYEVAELSGDTFFVRIPRSFPGRESAIPVAFFRAVEFEDLDV</sequence>